<comment type="caution">
    <text evidence="2">The sequence shown here is derived from an EMBL/GenBank/DDBJ whole genome shotgun (WGS) entry which is preliminary data.</text>
</comment>
<gene>
    <name evidence="2" type="ORF">CDAR_117541</name>
</gene>
<reference evidence="2 3" key="1">
    <citation type="submission" date="2021-06" db="EMBL/GenBank/DDBJ databases">
        <title>Caerostris darwini draft genome.</title>
        <authorList>
            <person name="Kono N."/>
            <person name="Arakawa K."/>
        </authorList>
    </citation>
    <scope>NUCLEOTIDE SEQUENCE [LARGE SCALE GENOMIC DNA]</scope>
</reference>
<feature type="compositionally biased region" description="Basic residues" evidence="1">
    <location>
        <begin position="89"/>
        <end position="100"/>
    </location>
</feature>
<feature type="region of interest" description="Disordered" evidence="1">
    <location>
        <begin position="55"/>
        <end position="100"/>
    </location>
</feature>
<keyword evidence="3" id="KW-1185">Reference proteome</keyword>
<proteinExistence type="predicted"/>
<evidence type="ECO:0000313" key="2">
    <source>
        <dbReference type="EMBL" id="GIY83311.1"/>
    </source>
</evidence>
<dbReference type="Proteomes" id="UP001054837">
    <property type="component" value="Unassembled WGS sequence"/>
</dbReference>
<name>A0AAV4WMY2_9ARAC</name>
<organism evidence="2 3">
    <name type="scientific">Caerostris darwini</name>
    <dbReference type="NCBI Taxonomy" id="1538125"/>
    <lineage>
        <taxon>Eukaryota</taxon>
        <taxon>Metazoa</taxon>
        <taxon>Ecdysozoa</taxon>
        <taxon>Arthropoda</taxon>
        <taxon>Chelicerata</taxon>
        <taxon>Arachnida</taxon>
        <taxon>Araneae</taxon>
        <taxon>Araneomorphae</taxon>
        <taxon>Entelegynae</taxon>
        <taxon>Araneoidea</taxon>
        <taxon>Araneidae</taxon>
        <taxon>Caerostris</taxon>
    </lineage>
</organism>
<evidence type="ECO:0000313" key="3">
    <source>
        <dbReference type="Proteomes" id="UP001054837"/>
    </source>
</evidence>
<dbReference type="EMBL" id="BPLQ01014801">
    <property type="protein sequence ID" value="GIY83311.1"/>
    <property type="molecule type" value="Genomic_DNA"/>
</dbReference>
<dbReference type="AlphaFoldDB" id="A0AAV4WMY2"/>
<evidence type="ECO:0000256" key="1">
    <source>
        <dbReference type="SAM" id="MobiDB-lite"/>
    </source>
</evidence>
<accession>A0AAV4WMY2</accession>
<protein>
    <submittedName>
        <fullName evidence="2">Uncharacterized protein</fullName>
    </submittedName>
</protein>
<sequence length="100" mass="11229">MPFCPSTNGTILPIQKAHKKFPPPLHYQKHKRSLTSEGNSFLVCSRSISVRPDMEEWQLPPPTHPSPTNAWADGGGGRKSFKISPRAVAQKRKAKRRKTL</sequence>